<dbReference type="Proteomes" id="UP001151760">
    <property type="component" value="Unassembled WGS sequence"/>
</dbReference>
<gene>
    <name evidence="1" type="ORF">Tco_0702441</name>
</gene>
<comment type="caution">
    <text evidence="1">The sequence shown here is derived from an EMBL/GenBank/DDBJ whole genome shotgun (WGS) entry which is preliminary data.</text>
</comment>
<keyword evidence="2" id="KW-1185">Reference proteome</keyword>
<organism evidence="1 2">
    <name type="scientific">Tanacetum coccineum</name>
    <dbReference type="NCBI Taxonomy" id="301880"/>
    <lineage>
        <taxon>Eukaryota</taxon>
        <taxon>Viridiplantae</taxon>
        <taxon>Streptophyta</taxon>
        <taxon>Embryophyta</taxon>
        <taxon>Tracheophyta</taxon>
        <taxon>Spermatophyta</taxon>
        <taxon>Magnoliopsida</taxon>
        <taxon>eudicotyledons</taxon>
        <taxon>Gunneridae</taxon>
        <taxon>Pentapetalae</taxon>
        <taxon>asterids</taxon>
        <taxon>campanulids</taxon>
        <taxon>Asterales</taxon>
        <taxon>Asteraceae</taxon>
        <taxon>Asteroideae</taxon>
        <taxon>Anthemideae</taxon>
        <taxon>Anthemidinae</taxon>
        <taxon>Tanacetum</taxon>
    </lineage>
</organism>
<name>A0ABQ4XVY9_9ASTR</name>
<sequence length="137" mass="15082">MKLRHTAGRLEEEVTCTDPTVRAQMQSEAMQSGLVMQHLGAFLLELDRTMLTVLDSLPQHISSPNPIMVQGAYECILGGVLQYPYRGNASSPNSTSFGPVDIGAVPRHINVHIHTVQDGLMLEQTKEKSGWLMLNTP</sequence>
<evidence type="ECO:0000313" key="2">
    <source>
        <dbReference type="Proteomes" id="UP001151760"/>
    </source>
</evidence>
<dbReference type="PANTHER" id="PTHR15204:SF9">
    <property type="entry name" value="UBIQUITIN-RELATED"/>
    <property type="match status" value="1"/>
</dbReference>
<accession>A0ABQ4XVY9</accession>
<dbReference type="EMBL" id="BQNB010009873">
    <property type="protein sequence ID" value="GJS69600.1"/>
    <property type="molecule type" value="Genomic_DNA"/>
</dbReference>
<dbReference type="PANTHER" id="PTHR15204">
    <property type="entry name" value="LARGE PROLINE-RICH PROTEIN BAG6"/>
    <property type="match status" value="1"/>
</dbReference>
<evidence type="ECO:0000313" key="1">
    <source>
        <dbReference type="EMBL" id="GJS69600.1"/>
    </source>
</evidence>
<reference evidence="1" key="2">
    <citation type="submission" date="2022-01" db="EMBL/GenBank/DDBJ databases">
        <authorList>
            <person name="Yamashiro T."/>
            <person name="Shiraishi A."/>
            <person name="Satake H."/>
            <person name="Nakayama K."/>
        </authorList>
    </citation>
    <scope>NUCLEOTIDE SEQUENCE</scope>
</reference>
<protein>
    <submittedName>
        <fullName evidence="1">Uncharacterized protein</fullName>
    </submittedName>
</protein>
<proteinExistence type="predicted"/>
<reference evidence="1" key="1">
    <citation type="journal article" date="2022" name="Int. J. Mol. Sci.">
        <title>Draft Genome of Tanacetum Coccineum: Genomic Comparison of Closely Related Tanacetum-Family Plants.</title>
        <authorList>
            <person name="Yamashiro T."/>
            <person name="Shiraishi A."/>
            <person name="Nakayama K."/>
            <person name="Satake H."/>
        </authorList>
    </citation>
    <scope>NUCLEOTIDE SEQUENCE</scope>
</reference>